<gene>
    <name evidence="1" type="ORF">RRG08_065311</name>
</gene>
<comment type="caution">
    <text evidence="1">The sequence shown here is derived from an EMBL/GenBank/DDBJ whole genome shotgun (WGS) entry which is preliminary data.</text>
</comment>
<keyword evidence="2" id="KW-1185">Reference proteome</keyword>
<evidence type="ECO:0000313" key="2">
    <source>
        <dbReference type="Proteomes" id="UP001283361"/>
    </source>
</evidence>
<proteinExistence type="predicted"/>
<organism evidence="1 2">
    <name type="scientific">Elysia crispata</name>
    <name type="common">lettuce slug</name>
    <dbReference type="NCBI Taxonomy" id="231223"/>
    <lineage>
        <taxon>Eukaryota</taxon>
        <taxon>Metazoa</taxon>
        <taxon>Spiralia</taxon>
        <taxon>Lophotrochozoa</taxon>
        <taxon>Mollusca</taxon>
        <taxon>Gastropoda</taxon>
        <taxon>Heterobranchia</taxon>
        <taxon>Euthyneura</taxon>
        <taxon>Panpulmonata</taxon>
        <taxon>Sacoglossa</taxon>
        <taxon>Placobranchoidea</taxon>
        <taxon>Plakobranchidae</taxon>
        <taxon>Elysia</taxon>
    </lineage>
</organism>
<protein>
    <submittedName>
        <fullName evidence="1">Uncharacterized protein</fullName>
    </submittedName>
</protein>
<evidence type="ECO:0000313" key="1">
    <source>
        <dbReference type="EMBL" id="KAK3775429.1"/>
    </source>
</evidence>
<sequence length="112" mass="12486">MISGIVEEKKESVQMGKDDIRDYGDEIRVCTNGNLQLHSSQEVQHPKRTSRISIFSSTGETAVQTCVMFNVSTRQLPRSAMSTGSRQAGEKLSRCRLTRVMRDVSGPQAVRL</sequence>
<dbReference type="Proteomes" id="UP001283361">
    <property type="component" value="Unassembled WGS sequence"/>
</dbReference>
<dbReference type="EMBL" id="JAWDGP010003322">
    <property type="protein sequence ID" value="KAK3775429.1"/>
    <property type="molecule type" value="Genomic_DNA"/>
</dbReference>
<accession>A0AAE0ZTT2</accession>
<dbReference type="AlphaFoldDB" id="A0AAE0ZTT2"/>
<name>A0AAE0ZTT2_9GAST</name>
<reference evidence="1" key="1">
    <citation type="journal article" date="2023" name="G3 (Bethesda)">
        <title>A reference genome for the long-term kleptoplast-retaining sea slug Elysia crispata morphotype clarki.</title>
        <authorList>
            <person name="Eastman K.E."/>
            <person name="Pendleton A.L."/>
            <person name="Shaikh M.A."/>
            <person name="Suttiyut T."/>
            <person name="Ogas R."/>
            <person name="Tomko P."/>
            <person name="Gavelis G."/>
            <person name="Widhalm J.R."/>
            <person name="Wisecaver J.H."/>
        </authorList>
    </citation>
    <scope>NUCLEOTIDE SEQUENCE</scope>
    <source>
        <strain evidence="1">ECLA1</strain>
    </source>
</reference>